<dbReference type="SMART" id="SM00963">
    <property type="entry name" value="SRP54_N"/>
    <property type="match status" value="1"/>
</dbReference>
<dbReference type="InterPro" id="IPR027417">
    <property type="entry name" value="P-loop_NTPase"/>
</dbReference>
<keyword evidence="1 9" id="KW-1003">Cell membrane</keyword>
<dbReference type="CDD" id="cd17874">
    <property type="entry name" value="FtsY"/>
    <property type="match status" value="1"/>
</dbReference>
<keyword evidence="3 9" id="KW-0547">Nucleotide-binding</keyword>
<dbReference type="SUPFAM" id="SSF47364">
    <property type="entry name" value="Domain of the SRP/SRP receptor G-proteins"/>
    <property type="match status" value="1"/>
</dbReference>
<dbReference type="SUPFAM" id="SSF52540">
    <property type="entry name" value="P-loop containing nucleoside triphosphate hydrolases"/>
    <property type="match status" value="1"/>
</dbReference>
<evidence type="ECO:0000256" key="2">
    <source>
        <dbReference type="ARBA" id="ARBA00022490"/>
    </source>
</evidence>
<evidence type="ECO:0000259" key="10">
    <source>
        <dbReference type="PROSITE" id="PS00300"/>
    </source>
</evidence>
<dbReference type="EMBL" id="PGTM01000053">
    <property type="protein sequence ID" value="PJF36443.1"/>
    <property type="molecule type" value="Genomic_DNA"/>
</dbReference>
<comment type="caution">
    <text evidence="12">The sequence shown here is derived from an EMBL/GenBank/DDBJ whole genome shotgun (WGS) entry which is preliminary data.</text>
</comment>
<comment type="function">
    <text evidence="9">Involved in targeting and insertion of nascent membrane proteins into the cytoplasmic membrane. Acts as a receptor for the complex formed by the signal recognition particle (SRP) and the ribosome-nascent chain (RNC).</text>
</comment>
<dbReference type="PANTHER" id="PTHR43134">
    <property type="entry name" value="SIGNAL RECOGNITION PARTICLE RECEPTOR SUBUNIT ALPHA"/>
    <property type="match status" value="1"/>
</dbReference>
<dbReference type="EC" id="3.6.5.4" evidence="9"/>
<protein>
    <recommendedName>
        <fullName evidence="9">Signal recognition particle receptor FtsY</fullName>
        <shortName evidence="9">SRP receptor</shortName>
        <ecNumber evidence="9">3.6.5.4</ecNumber>
    </recommendedName>
</protein>
<dbReference type="Pfam" id="PF00448">
    <property type="entry name" value="SRP54"/>
    <property type="match status" value="1"/>
</dbReference>
<dbReference type="NCBIfam" id="TIGR00064">
    <property type="entry name" value="ftsY"/>
    <property type="match status" value="1"/>
</dbReference>
<feature type="binding site" evidence="9">
    <location>
        <begin position="104"/>
        <end position="111"/>
    </location>
    <ligand>
        <name>GTP</name>
        <dbReference type="ChEBI" id="CHEBI:37565"/>
    </ligand>
</feature>
<evidence type="ECO:0000313" key="13">
    <source>
        <dbReference type="Proteomes" id="UP000228947"/>
    </source>
</evidence>
<dbReference type="HAMAP" id="MF_00920">
    <property type="entry name" value="FtsY"/>
    <property type="match status" value="1"/>
</dbReference>
<accession>A0A2M8PWX5</accession>
<dbReference type="InterPro" id="IPR036225">
    <property type="entry name" value="SRP/SRP_N"/>
</dbReference>
<evidence type="ECO:0000313" key="11">
    <source>
        <dbReference type="EMBL" id="PJF36443.1"/>
    </source>
</evidence>
<proteinExistence type="inferred from homology"/>
<dbReference type="Pfam" id="PF02881">
    <property type="entry name" value="SRP54_N"/>
    <property type="match status" value="1"/>
</dbReference>
<keyword evidence="5 9" id="KW-0342">GTP-binding</keyword>
<organism evidence="12 13">
    <name type="scientific">Candidatus Thermofonsia Clade 1 bacterium</name>
    <dbReference type="NCBI Taxonomy" id="2364210"/>
    <lineage>
        <taxon>Bacteria</taxon>
        <taxon>Bacillati</taxon>
        <taxon>Chloroflexota</taxon>
        <taxon>Candidatus Thermofontia</taxon>
        <taxon>Candidatus Thermofonsia Clade 1</taxon>
    </lineage>
</organism>
<evidence type="ECO:0000256" key="5">
    <source>
        <dbReference type="ARBA" id="ARBA00023134"/>
    </source>
</evidence>
<evidence type="ECO:0000313" key="12">
    <source>
        <dbReference type="EMBL" id="PJF42028.1"/>
    </source>
</evidence>
<dbReference type="SMART" id="SM00962">
    <property type="entry name" value="SRP54"/>
    <property type="match status" value="1"/>
</dbReference>
<dbReference type="GO" id="GO:0005047">
    <property type="term" value="F:signal recognition particle binding"/>
    <property type="evidence" value="ECO:0007669"/>
    <property type="project" value="TreeGrafter"/>
</dbReference>
<comment type="similarity">
    <text evidence="9">Belongs to the GTP-binding SRP family. FtsY subfamily.</text>
</comment>
<dbReference type="GO" id="GO:0005737">
    <property type="term" value="C:cytoplasm"/>
    <property type="evidence" value="ECO:0007669"/>
    <property type="project" value="UniProtKB-SubCell"/>
</dbReference>
<dbReference type="InterPro" id="IPR000897">
    <property type="entry name" value="SRP54_GTPase_dom"/>
</dbReference>
<evidence type="ECO:0000256" key="4">
    <source>
        <dbReference type="ARBA" id="ARBA00022801"/>
    </source>
</evidence>
<dbReference type="PROSITE" id="PS00300">
    <property type="entry name" value="SRP54"/>
    <property type="match status" value="1"/>
</dbReference>
<dbReference type="Proteomes" id="UP000228947">
    <property type="component" value="Unassembled WGS sequence"/>
</dbReference>
<reference evidence="13 14" key="1">
    <citation type="submission" date="2017-11" db="EMBL/GenBank/DDBJ databases">
        <title>Evolution of Phototrophy in the Chloroflexi Phylum Driven by Horizontal Gene Transfer.</title>
        <authorList>
            <person name="Ward L.M."/>
            <person name="Hemp J."/>
            <person name="Shih P.M."/>
            <person name="Mcglynn S.E."/>
            <person name="Fischer W."/>
        </authorList>
    </citation>
    <scope>NUCLEOTIDE SEQUENCE [LARGE SCALE GENOMIC DNA]</scope>
    <source>
        <strain evidence="12">CP1_1M</strain>
        <strain evidence="11">JP3_13</strain>
    </source>
</reference>
<dbReference type="SMART" id="SM00382">
    <property type="entry name" value="AAA"/>
    <property type="match status" value="1"/>
</dbReference>
<keyword evidence="7 9" id="KW-0675">Receptor</keyword>
<accession>A0A2M8PFX6</accession>
<comment type="subunit">
    <text evidence="9">Part of the signal recognition particle protein translocation system, which is composed of SRP and FtsY.</text>
</comment>
<dbReference type="Proteomes" id="UP000229681">
    <property type="component" value="Unassembled WGS sequence"/>
</dbReference>
<dbReference type="FunFam" id="3.40.50.300:FF:000053">
    <property type="entry name" value="Signal recognition particle receptor FtsY"/>
    <property type="match status" value="1"/>
</dbReference>
<gene>
    <name evidence="9" type="primary">ftsY</name>
    <name evidence="11" type="ORF">CUN49_05375</name>
    <name evidence="12" type="ORF">CUN50_05660</name>
</gene>
<name>A0A2M8PWX5_9CHLR</name>
<dbReference type="InterPro" id="IPR042101">
    <property type="entry name" value="SRP54_N_sf"/>
</dbReference>
<feature type="domain" description="SRP54-type proteins GTP-binding" evidence="10">
    <location>
        <begin position="271"/>
        <end position="284"/>
    </location>
</feature>
<dbReference type="AlphaFoldDB" id="A0A2M8PWX5"/>
<dbReference type="FunFam" id="1.20.120.140:FF:000002">
    <property type="entry name" value="Signal recognition particle receptor FtsY"/>
    <property type="match status" value="1"/>
</dbReference>
<dbReference type="Gene3D" id="3.40.50.300">
    <property type="entry name" value="P-loop containing nucleotide triphosphate hydrolases"/>
    <property type="match status" value="1"/>
</dbReference>
<dbReference type="GO" id="GO:0005886">
    <property type="term" value="C:plasma membrane"/>
    <property type="evidence" value="ECO:0007669"/>
    <property type="project" value="UniProtKB-SubCell"/>
</dbReference>
<dbReference type="GO" id="GO:0006614">
    <property type="term" value="P:SRP-dependent cotranslational protein targeting to membrane"/>
    <property type="evidence" value="ECO:0007669"/>
    <property type="project" value="InterPro"/>
</dbReference>
<sequence>MSDYRKGMSKTRVSFFGRIKQMLGRSQVTEETWEEIETLLIQADVGMETTLKLMERVRERYRREGMTRPEQVQAAFRQELRALLLPPRPLNISGRPLSIVLIVGVNGSGKTTTIGKLALRLIRNNRKVMLAAADTFRAAAIEQLQLWGERVGAAVIAGKPNADPGAVVYDAISAAKARSYDVLLVDTAGRLQTKYNLMEELKKVRGVISKALPEAPHETLIVLDGTTGQNALSQAKGFTEAVQLTGVIVTKLDGTAKGGMIFAIQSELGLPIHYIGLGERMDDLVLFNPDAFVDSLFEDD</sequence>
<dbReference type="GO" id="GO:0003924">
    <property type="term" value="F:GTPase activity"/>
    <property type="evidence" value="ECO:0007669"/>
    <property type="project" value="UniProtKB-UniRule"/>
</dbReference>
<dbReference type="Gene3D" id="1.20.120.140">
    <property type="entry name" value="Signal recognition particle SRP54, nucleotide-binding domain"/>
    <property type="match status" value="1"/>
</dbReference>
<evidence type="ECO:0000256" key="7">
    <source>
        <dbReference type="ARBA" id="ARBA00023170"/>
    </source>
</evidence>
<evidence type="ECO:0000313" key="14">
    <source>
        <dbReference type="Proteomes" id="UP000229681"/>
    </source>
</evidence>
<dbReference type="InterPro" id="IPR004390">
    <property type="entry name" value="SR_rcpt_FtsY"/>
</dbReference>
<dbReference type="PANTHER" id="PTHR43134:SF1">
    <property type="entry name" value="SIGNAL RECOGNITION PARTICLE RECEPTOR SUBUNIT ALPHA"/>
    <property type="match status" value="1"/>
</dbReference>
<dbReference type="EMBL" id="PGTL01000039">
    <property type="protein sequence ID" value="PJF42028.1"/>
    <property type="molecule type" value="Genomic_DNA"/>
</dbReference>
<keyword evidence="6 9" id="KW-0472">Membrane</keyword>
<feature type="binding site" evidence="9">
    <location>
        <begin position="250"/>
        <end position="253"/>
    </location>
    <ligand>
        <name>GTP</name>
        <dbReference type="ChEBI" id="CHEBI:37565"/>
    </ligand>
</feature>
<evidence type="ECO:0000256" key="8">
    <source>
        <dbReference type="ARBA" id="ARBA00048027"/>
    </source>
</evidence>
<dbReference type="InterPro" id="IPR013822">
    <property type="entry name" value="Signal_recog_particl_SRP54_hlx"/>
</dbReference>
<dbReference type="InterPro" id="IPR003593">
    <property type="entry name" value="AAA+_ATPase"/>
</dbReference>
<evidence type="ECO:0000256" key="9">
    <source>
        <dbReference type="HAMAP-Rule" id="MF_00920"/>
    </source>
</evidence>
<comment type="catalytic activity">
    <reaction evidence="8 9">
        <text>GTP + H2O = GDP + phosphate + H(+)</text>
        <dbReference type="Rhea" id="RHEA:19669"/>
        <dbReference type="ChEBI" id="CHEBI:15377"/>
        <dbReference type="ChEBI" id="CHEBI:15378"/>
        <dbReference type="ChEBI" id="CHEBI:37565"/>
        <dbReference type="ChEBI" id="CHEBI:43474"/>
        <dbReference type="ChEBI" id="CHEBI:58189"/>
        <dbReference type="EC" id="3.6.5.4"/>
    </reaction>
</comment>
<evidence type="ECO:0000256" key="3">
    <source>
        <dbReference type="ARBA" id="ARBA00022741"/>
    </source>
</evidence>
<dbReference type="GO" id="GO:0005525">
    <property type="term" value="F:GTP binding"/>
    <property type="evidence" value="ECO:0007669"/>
    <property type="project" value="UniProtKB-UniRule"/>
</dbReference>
<feature type="binding site" evidence="9">
    <location>
        <begin position="186"/>
        <end position="190"/>
    </location>
    <ligand>
        <name>GTP</name>
        <dbReference type="ChEBI" id="CHEBI:37565"/>
    </ligand>
</feature>
<comment type="subcellular location">
    <subcellularLocation>
        <location evidence="9">Cell membrane</location>
        <topology evidence="9">Peripheral membrane protein</topology>
        <orientation evidence="9">Cytoplasmic side</orientation>
    </subcellularLocation>
    <subcellularLocation>
        <location evidence="9">Cytoplasm</location>
    </subcellularLocation>
</comment>
<keyword evidence="4 9" id="KW-0378">Hydrolase</keyword>
<evidence type="ECO:0000256" key="6">
    <source>
        <dbReference type="ARBA" id="ARBA00023136"/>
    </source>
</evidence>
<evidence type="ECO:0000256" key="1">
    <source>
        <dbReference type="ARBA" id="ARBA00022475"/>
    </source>
</evidence>
<keyword evidence="2 9" id="KW-0963">Cytoplasm</keyword>